<keyword evidence="3 8" id="KW-0238">DNA-binding</keyword>
<feature type="compositionally biased region" description="Basic residues" evidence="9">
    <location>
        <begin position="140"/>
        <end position="155"/>
    </location>
</feature>
<comment type="subcellular location">
    <subcellularLocation>
        <location evidence="1 8">Nucleus</location>
    </subcellularLocation>
</comment>
<keyword evidence="6 8" id="KW-0539">Nucleus</keyword>
<reference evidence="12" key="1">
    <citation type="submission" date="2025-08" db="UniProtKB">
        <authorList>
            <consortium name="RefSeq"/>
        </authorList>
    </citation>
    <scope>IDENTIFICATION</scope>
    <source>
        <tissue evidence="12">Whole body</tissue>
    </source>
</reference>
<dbReference type="Proteomes" id="UP000504618">
    <property type="component" value="Unplaced"/>
</dbReference>
<dbReference type="InterPro" id="IPR009057">
    <property type="entry name" value="Homeodomain-like_sf"/>
</dbReference>
<evidence type="ECO:0000256" key="2">
    <source>
        <dbReference type="ARBA" id="ARBA00023015"/>
    </source>
</evidence>
<feature type="compositionally biased region" description="Polar residues" evidence="9">
    <location>
        <begin position="33"/>
        <end position="44"/>
    </location>
</feature>
<evidence type="ECO:0000256" key="9">
    <source>
        <dbReference type="SAM" id="MobiDB-lite"/>
    </source>
</evidence>
<dbReference type="GO" id="GO:0048646">
    <property type="term" value="P:anatomical structure formation involved in morphogenesis"/>
    <property type="evidence" value="ECO:0007669"/>
    <property type="project" value="UniProtKB-ARBA"/>
</dbReference>
<evidence type="ECO:0000313" key="12">
    <source>
        <dbReference type="RefSeq" id="XP_024886344.1"/>
    </source>
</evidence>
<dbReference type="Pfam" id="PF05920">
    <property type="entry name" value="Homeobox_KN"/>
    <property type="match status" value="1"/>
</dbReference>
<dbReference type="GO" id="GO:0005634">
    <property type="term" value="C:nucleus"/>
    <property type="evidence" value="ECO:0007669"/>
    <property type="project" value="UniProtKB-SubCell"/>
</dbReference>
<protein>
    <submittedName>
        <fullName evidence="12">Iroquois-class homeodomain protein IRX-3-like isoform X1</fullName>
    </submittedName>
</protein>
<evidence type="ECO:0000256" key="6">
    <source>
        <dbReference type="ARBA" id="ARBA00023242"/>
    </source>
</evidence>
<keyword evidence="4 8" id="KW-0371">Homeobox</keyword>
<dbReference type="CDD" id="cd00086">
    <property type="entry name" value="homeodomain"/>
    <property type="match status" value="1"/>
</dbReference>
<dbReference type="OrthoDB" id="10056939at2759"/>
<evidence type="ECO:0000256" key="4">
    <source>
        <dbReference type="ARBA" id="ARBA00023155"/>
    </source>
</evidence>
<dbReference type="RefSeq" id="XP_024886344.1">
    <property type="nucleotide sequence ID" value="XM_025030576.1"/>
</dbReference>
<dbReference type="Gene3D" id="1.10.10.60">
    <property type="entry name" value="Homeodomain-like"/>
    <property type="match status" value="1"/>
</dbReference>
<evidence type="ECO:0000259" key="10">
    <source>
        <dbReference type="PROSITE" id="PS50071"/>
    </source>
</evidence>
<evidence type="ECO:0000256" key="8">
    <source>
        <dbReference type="PROSITE-ProRule" id="PRU00108"/>
    </source>
</evidence>
<feature type="region of interest" description="Disordered" evidence="9">
    <location>
        <begin position="300"/>
        <end position="321"/>
    </location>
</feature>
<feature type="compositionally biased region" description="Basic and acidic residues" evidence="9">
    <location>
        <begin position="156"/>
        <end position="166"/>
    </location>
</feature>
<sequence length="321" mass="36386">MQLGQRMGNDRPVPCYNRRRAARRSPSDDDVGNISSEAENTSPRASPYANRANRRVSVRNASGRKTRGNLPREAVTILKEWLREHKFNAYPSEAEKEALCTQTGLSLLQVCNWFINARRRILPRMLEDAGENPNLYTISRRTRRSSGSHIRHGRRTPLEPLKDDTSPHGSAKYNISRMLGESEYRSEDSPNDYESSLNDYHSEEEHPSIRWPNVIVRPYAEAQVEQLDGDAITHPYDRRRHSSAEPAAYWSAPREHLSQIEQIIAYRGLSQQSLKNAYAHQCNGDTFKMLVELAVDMPYATSSSSSRPSSITSVSSSLGDL</sequence>
<name>A0A6J1QUT6_9HYME</name>
<feature type="DNA-binding region" description="Homeobox" evidence="8">
    <location>
        <begin position="63"/>
        <end position="125"/>
    </location>
</feature>
<dbReference type="PANTHER" id="PTHR11850">
    <property type="entry name" value="HOMEOBOX PROTEIN TRANSCRIPTION FACTORS"/>
    <property type="match status" value="1"/>
</dbReference>
<keyword evidence="2" id="KW-0805">Transcription regulation</keyword>
<dbReference type="GO" id="GO:0006355">
    <property type="term" value="P:regulation of DNA-templated transcription"/>
    <property type="evidence" value="ECO:0007669"/>
    <property type="project" value="InterPro"/>
</dbReference>
<feature type="region of interest" description="Disordered" evidence="9">
    <location>
        <begin position="138"/>
        <end position="201"/>
    </location>
</feature>
<feature type="compositionally biased region" description="Low complexity" evidence="9">
    <location>
        <begin position="302"/>
        <end position="321"/>
    </location>
</feature>
<keyword evidence="5" id="KW-0804">Transcription</keyword>
<keyword evidence="11" id="KW-1185">Reference proteome</keyword>
<dbReference type="SUPFAM" id="SSF46689">
    <property type="entry name" value="Homeodomain-like"/>
    <property type="match status" value="1"/>
</dbReference>
<evidence type="ECO:0000256" key="1">
    <source>
        <dbReference type="ARBA" id="ARBA00004123"/>
    </source>
</evidence>
<dbReference type="FunFam" id="1.10.10.60:FF:000059">
    <property type="entry name" value="TGFB-induced factor homeobox 1"/>
    <property type="match status" value="1"/>
</dbReference>
<organism evidence="11 12">
    <name type="scientific">Temnothorax curvispinosus</name>
    <dbReference type="NCBI Taxonomy" id="300111"/>
    <lineage>
        <taxon>Eukaryota</taxon>
        <taxon>Metazoa</taxon>
        <taxon>Ecdysozoa</taxon>
        <taxon>Arthropoda</taxon>
        <taxon>Hexapoda</taxon>
        <taxon>Insecta</taxon>
        <taxon>Pterygota</taxon>
        <taxon>Neoptera</taxon>
        <taxon>Endopterygota</taxon>
        <taxon>Hymenoptera</taxon>
        <taxon>Apocrita</taxon>
        <taxon>Aculeata</taxon>
        <taxon>Formicoidea</taxon>
        <taxon>Formicidae</taxon>
        <taxon>Myrmicinae</taxon>
        <taxon>Temnothorax</taxon>
    </lineage>
</organism>
<dbReference type="InterPro" id="IPR050224">
    <property type="entry name" value="TALE_homeobox"/>
</dbReference>
<feature type="region of interest" description="Disordered" evidence="9">
    <location>
        <begin position="1"/>
        <end position="66"/>
    </location>
</feature>
<dbReference type="InterPro" id="IPR001356">
    <property type="entry name" value="HD"/>
</dbReference>
<dbReference type="PROSITE" id="PS50071">
    <property type="entry name" value="HOMEOBOX_2"/>
    <property type="match status" value="1"/>
</dbReference>
<evidence type="ECO:0000313" key="11">
    <source>
        <dbReference type="Proteomes" id="UP000504618"/>
    </source>
</evidence>
<evidence type="ECO:0000256" key="5">
    <source>
        <dbReference type="ARBA" id="ARBA00023163"/>
    </source>
</evidence>
<proteinExistence type="inferred from homology"/>
<dbReference type="GO" id="GO:0009887">
    <property type="term" value="P:animal organ morphogenesis"/>
    <property type="evidence" value="ECO:0007669"/>
    <property type="project" value="UniProtKB-ARBA"/>
</dbReference>
<dbReference type="GO" id="GO:0000987">
    <property type="term" value="F:cis-regulatory region sequence-specific DNA binding"/>
    <property type="evidence" value="ECO:0007669"/>
    <property type="project" value="UniProtKB-ARBA"/>
</dbReference>
<accession>A0A6J1QUT6</accession>
<gene>
    <name evidence="12" type="primary">LOC112463895</name>
</gene>
<dbReference type="SMART" id="SM00389">
    <property type="entry name" value="HOX"/>
    <property type="match status" value="1"/>
</dbReference>
<feature type="compositionally biased region" description="Basic residues" evidence="9">
    <location>
        <begin position="52"/>
        <end position="66"/>
    </location>
</feature>
<dbReference type="AlphaFoldDB" id="A0A6J1QUT6"/>
<evidence type="ECO:0000256" key="3">
    <source>
        <dbReference type="ARBA" id="ARBA00023125"/>
    </source>
</evidence>
<comment type="similarity">
    <text evidence="7">Belongs to the TALE/TGIF homeobox family.</text>
</comment>
<dbReference type="InterPro" id="IPR008422">
    <property type="entry name" value="KN_HD"/>
</dbReference>
<dbReference type="GeneID" id="112463895"/>
<evidence type="ECO:0000256" key="7">
    <source>
        <dbReference type="ARBA" id="ARBA00038021"/>
    </source>
</evidence>
<feature type="domain" description="Homeobox" evidence="10">
    <location>
        <begin position="61"/>
        <end position="124"/>
    </location>
</feature>
<dbReference type="GO" id="GO:0001654">
    <property type="term" value="P:eye development"/>
    <property type="evidence" value="ECO:0007669"/>
    <property type="project" value="UniProtKB-ARBA"/>
</dbReference>